<dbReference type="EMBL" id="CAIY01000044">
    <property type="protein sequence ID" value="CCH67320.1"/>
    <property type="molecule type" value="Genomic_DNA"/>
</dbReference>
<sequence>MMIIGELAQFNFHHKYIQIVGYKQLENIGVSTIFHIY</sequence>
<comment type="caution">
    <text evidence="1">The sequence shown here is derived from an EMBL/GenBank/DDBJ whole genome shotgun (WGS) entry which is preliminary data.</text>
</comment>
<proteinExistence type="predicted"/>
<accession>M1X2S2</accession>
<dbReference type="Proteomes" id="UP000053051">
    <property type="component" value="Unassembled WGS sequence"/>
</dbReference>
<reference evidence="2" key="2">
    <citation type="submission" date="2016-01" db="EMBL/GenBank/DDBJ databases">
        <title>Diatom-associated endosymboitic cyanobacterium lacks core nitrogen metabolism enzymes.</title>
        <authorList>
            <person name="Hilton J.A."/>
            <person name="Foster R.A."/>
            <person name="Tripp H.J."/>
            <person name="Carter B.J."/>
            <person name="Zehr J.P."/>
            <person name="Villareal T.A."/>
        </authorList>
    </citation>
    <scope>NUCLEOTIDE SEQUENCE [LARGE SCALE GENOMIC DNA]</scope>
    <source>
        <strain evidence="2">HH01</strain>
    </source>
</reference>
<reference evidence="1 2" key="1">
    <citation type="submission" date="2012-05" db="EMBL/GenBank/DDBJ databases">
        <authorList>
            <person name="Hilton J."/>
        </authorList>
    </citation>
    <scope>NUCLEOTIDE SEQUENCE [LARGE SCALE GENOMIC DNA]</scope>
    <source>
        <strain evidence="1 2">HH01</strain>
    </source>
</reference>
<organism evidence="1 2">
    <name type="scientific">Richelia intracellularis HH01</name>
    <dbReference type="NCBI Taxonomy" id="1165094"/>
    <lineage>
        <taxon>Bacteria</taxon>
        <taxon>Bacillati</taxon>
        <taxon>Cyanobacteriota</taxon>
        <taxon>Cyanophyceae</taxon>
        <taxon>Nostocales</taxon>
        <taxon>Nostocaceae</taxon>
        <taxon>Richelia</taxon>
    </lineage>
</organism>
<dbReference type="AlphaFoldDB" id="M1X2S2"/>
<gene>
    <name evidence="1" type="ORF">RINTHH_11650</name>
</gene>
<evidence type="ECO:0000313" key="2">
    <source>
        <dbReference type="Proteomes" id="UP000053051"/>
    </source>
</evidence>
<keyword evidence="2" id="KW-1185">Reference proteome</keyword>
<name>M1X2S2_9NOST</name>
<protein>
    <submittedName>
        <fullName evidence="1">Uncharacterized protein</fullName>
    </submittedName>
</protein>
<evidence type="ECO:0000313" key="1">
    <source>
        <dbReference type="EMBL" id="CCH67320.1"/>
    </source>
</evidence>